<feature type="transmembrane region" description="Helical" evidence="7">
    <location>
        <begin position="35"/>
        <end position="65"/>
    </location>
</feature>
<evidence type="ECO:0000256" key="6">
    <source>
        <dbReference type="SAM" id="MobiDB-lite"/>
    </source>
</evidence>
<evidence type="ECO:0000256" key="7">
    <source>
        <dbReference type="SAM" id="Phobius"/>
    </source>
</evidence>
<dbReference type="RefSeq" id="WP_017262160.1">
    <property type="nucleotide sequence ID" value="NZ_AUAW01000005.1"/>
</dbReference>
<protein>
    <recommendedName>
        <fullName evidence="8">Phage shock protein PspC N-terminal domain-containing protein</fullName>
    </recommendedName>
</protein>
<dbReference type="PATRIC" id="fig|1114972.6.peg.1646"/>
<evidence type="ECO:0000313" key="9">
    <source>
        <dbReference type="EMBL" id="KRL56528.1"/>
    </source>
</evidence>
<keyword evidence="5 7" id="KW-0472">Membrane</keyword>
<dbReference type="EMBL" id="AZFF01000003">
    <property type="protein sequence ID" value="KRL56528.1"/>
    <property type="molecule type" value="Genomic_DNA"/>
</dbReference>
<evidence type="ECO:0000256" key="2">
    <source>
        <dbReference type="ARBA" id="ARBA00022475"/>
    </source>
</evidence>
<dbReference type="InterPro" id="IPR007168">
    <property type="entry name" value="Phageshock_PspC_N"/>
</dbReference>
<proteinExistence type="predicted"/>
<evidence type="ECO:0000313" key="10">
    <source>
        <dbReference type="Proteomes" id="UP000051999"/>
    </source>
</evidence>
<dbReference type="eggNOG" id="COG1983">
    <property type="taxonomic scope" value="Bacteria"/>
</dbReference>
<feature type="region of interest" description="Disordered" evidence="6">
    <location>
        <begin position="85"/>
        <end position="116"/>
    </location>
</feature>
<dbReference type="Pfam" id="PF04024">
    <property type="entry name" value="PspC"/>
    <property type="match status" value="1"/>
</dbReference>
<evidence type="ECO:0000259" key="8">
    <source>
        <dbReference type="Pfam" id="PF04024"/>
    </source>
</evidence>
<evidence type="ECO:0000256" key="5">
    <source>
        <dbReference type="ARBA" id="ARBA00023136"/>
    </source>
</evidence>
<comment type="subcellular location">
    <subcellularLocation>
        <location evidence="1">Cell membrane</location>
        <topology evidence="1">Single-pass membrane protein</topology>
    </subcellularLocation>
</comment>
<name>A0A0R1RHR9_9LACO</name>
<dbReference type="OrthoDB" id="9815286at2"/>
<dbReference type="STRING" id="1114972.FD35_GL001620"/>
<dbReference type="PANTHER" id="PTHR33885">
    <property type="entry name" value="PHAGE SHOCK PROTEIN C"/>
    <property type="match status" value="1"/>
</dbReference>
<dbReference type="AlphaFoldDB" id="A0A0R1RHR9"/>
<keyword evidence="10" id="KW-1185">Reference proteome</keyword>
<organism evidence="9 10">
    <name type="scientific">Furfurilactobacillus rossiae DSM 15814</name>
    <dbReference type="NCBI Taxonomy" id="1114972"/>
    <lineage>
        <taxon>Bacteria</taxon>
        <taxon>Bacillati</taxon>
        <taxon>Bacillota</taxon>
        <taxon>Bacilli</taxon>
        <taxon>Lactobacillales</taxon>
        <taxon>Lactobacillaceae</taxon>
        <taxon>Furfurilactobacillus</taxon>
    </lineage>
</organism>
<evidence type="ECO:0000256" key="3">
    <source>
        <dbReference type="ARBA" id="ARBA00022692"/>
    </source>
</evidence>
<sequence>MSKRKLTKSATDRWIGGVFGGIGEYLHINPTILRIAYIILAIAIPPHWLISLLAVVLYGVLLWFLPNDRQQRDASFFNLFGDLFSGQSASQSSRSRARKQIHAEERDVHENKGDKQ</sequence>
<dbReference type="InterPro" id="IPR052027">
    <property type="entry name" value="PspC"/>
</dbReference>
<keyword evidence="4 7" id="KW-1133">Transmembrane helix</keyword>
<dbReference type="Proteomes" id="UP000051999">
    <property type="component" value="Unassembled WGS sequence"/>
</dbReference>
<reference evidence="9 10" key="1">
    <citation type="journal article" date="2015" name="Genome Announc.">
        <title>Expanding the biotechnology potential of lactobacilli through comparative genomics of 213 strains and associated genera.</title>
        <authorList>
            <person name="Sun Z."/>
            <person name="Harris H.M."/>
            <person name="McCann A."/>
            <person name="Guo C."/>
            <person name="Argimon S."/>
            <person name="Zhang W."/>
            <person name="Yang X."/>
            <person name="Jeffery I.B."/>
            <person name="Cooney J.C."/>
            <person name="Kagawa T.F."/>
            <person name="Liu W."/>
            <person name="Song Y."/>
            <person name="Salvetti E."/>
            <person name="Wrobel A."/>
            <person name="Rasinkangas P."/>
            <person name="Parkhill J."/>
            <person name="Rea M.C."/>
            <person name="O'Sullivan O."/>
            <person name="Ritari J."/>
            <person name="Douillard F.P."/>
            <person name="Paul Ross R."/>
            <person name="Yang R."/>
            <person name="Briner A.E."/>
            <person name="Felis G.E."/>
            <person name="de Vos W.M."/>
            <person name="Barrangou R."/>
            <person name="Klaenhammer T.R."/>
            <person name="Caufield P.W."/>
            <person name="Cui Y."/>
            <person name="Zhang H."/>
            <person name="O'Toole P.W."/>
        </authorList>
    </citation>
    <scope>NUCLEOTIDE SEQUENCE [LARGE SCALE GENOMIC DNA]</scope>
    <source>
        <strain evidence="9 10">DSM 15814</strain>
    </source>
</reference>
<comment type="caution">
    <text evidence="9">The sequence shown here is derived from an EMBL/GenBank/DDBJ whole genome shotgun (WGS) entry which is preliminary data.</text>
</comment>
<dbReference type="GO" id="GO:0005886">
    <property type="term" value="C:plasma membrane"/>
    <property type="evidence" value="ECO:0007669"/>
    <property type="project" value="UniProtKB-SubCell"/>
</dbReference>
<dbReference type="PANTHER" id="PTHR33885:SF3">
    <property type="entry name" value="PHAGE SHOCK PROTEIN C"/>
    <property type="match status" value="1"/>
</dbReference>
<feature type="domain" description="Phage shock protein PspC N-terminal" evidence="8">
    <location>
        <begin position="4"/>
        <end position="67"/>
    </location>
</feature>
<evidence type="ECO:0000256" key="1">
    <source>
        <dbReference type="ARBA" id="ARBA00004162"/>
    </source>
</evidence>
<keyword evidence="3 7" id="KW-0812">Transmembrane</keyword>
<feature type="compositionally biased region" description="Basic and acidic residues" evidence="6">
    <location>
        <begin position="101"/>
        <end position="116"/>
    </location>
</feature>
<evidence type="ECO:0000256" key="4">
    <source>
        <dbReference type="ARBA" id="ARBA00022989"/>
    </source>
</evidence>
<accession>A0A0R1RHR9</accession>
<keyword evidence="2" id="KW-1003">Cell membrane</keyword>
<gene>
    <name evidence="9" type="ORF">FD35_GL001620</name>
</gene>